<keyword evidence="6 8" id="KW-1133">Transmembrane helix</keyword>
<dbReference type="STRING" id="520767.ATZ99_12210"/>
<feature type="transmembrane region" description="Helical" evidence="8">
    <location>
        <begin position="172"/>
        <end position="195"/>
    </location>
</feature>
<dbReference type="AlphaFoldDB" id="A0A162MJ47"/>
<feature type="transmembrane region" description="Helical" evidence="8">
    <location>
        <begin position="216"/>
        <end position="240"/>
    </location>
</feature>
<keyword evidence="3" id="KW-0813">Transport</keyword>
<comment type="caution">
    <text evidence="10">The sequence shown here is derived from an EMBL/GenBank/DDBJ whole genome shotgun (WGS) entry which is preliminary data.</text>
</comment>
<name>A0A162MJ47_9FIRM</name>
<evidence type="ECO:0000256" key="5">
    <source>
        <dbReference type="ARBA" id="ARBA00022692"/>
    </source>
</evidence>
<dbReference type="CDD" id="cd01116">
    <property type="entry name" value="P_permease"/>
    <property type="match status" value="1"/>
</dbReference>
<feature type="transmembrane region" description="Helical" evidence="8">
    <location>
        <begin position="246"/>
        <end position="267"/>
    </location>
</feature>
<comment type="similarity">
    <text evidence="2">Belongs to the CitM (TC 2.A.11) transporter family.</text>
</comment>
<evidence type="ECO:0000259" key="9">
    <source>
        <dbReference type="Pfam" id="PF03600"/>
    </source>
</evidence>
<reference evidence="10 11" key="1">
    <citation type="submission" date="2015-12" db="EMBL/GenBank/DDBJ databases">
        <title>Draft genome of Thermovenabulum gondwanense isolated from a red thermophilic microbial mat colonisisng an outflow channel of a bore well.</title>
        <authorList>
            <person name="Patel B.K."/>
        </authorList>
    </citation>
    <scope>NUCLEOTIDE SEQUENCE [LARGE SCALE GENOMIC DNA]</scope>
    <source>
        <strain evidence="10 11">R270</strain>
    </source>
</reference>
<feature type="transmembrane region" description="Helical" evidence="8">
    <location>
        <begin position="343"/>
        <end position="362"/>
    </location>
</feature>
<dbReference type="GO" id="GO:0015105">
    <property type="term" value="F:arsenite transmembrane transporter activity"/>
    <property type="evidence" value="ECO:0007669"/>
    <property type="project" value="InterPro"/>
</dbReference>
<feature type="transmembrane region" description="Helical" evidence="8">
    <location>
        <begin position="51"/>
        <end position="70"/>
    </location>
</feature>
<feature type="transmembrane region" description="Helical" evidence="8">
    <location>
        <begin position="399"/>
        <end position="420"/>
    </location>
</feature>
<feature type="transmembrane region" description="Helical" evidence="8">
    <location>
        <begin position="312"/>
        <end position="331"/>
    </location>
</feature>
<evidence type="ECO:0000256" key="7">
    <source>
        <dbReference type="ARBA" id="ARBA00023136"/>
    </source>
</evidence>
<feature type="domain" description="Citrate transporter-like" evidence="9">
    <location>
        <begin position="16"/>
        <end position="365"/>
    </location>
</feature>
<keyword evidence="7 8" id="KW-0472">Membrane</keyword>
<dbReference type="PRINTS" id="PR00758">
    <property type="entry name" value="ARSENICPUMP"/>
</dbReference>
<comment type="subcellular location">
    <subcellularLocation>
        <location evidence="1">Cell membrane</location>
        <topology evidence="1">Multi-pass membrane protein</topology>
    </subcellularLocation>
</comment>
<dbReference type="InterPro" id="IPR051475">
    <property type="entry name" value="Diverse_Ion_Transporter"/>
</dbReference>
<dbReference type="InterPro" id="IPR000802">
    <property type="entry name" value="Arsenical_pump_ArsB"/>
</dbReference>
<dbReference type="InterPro" id="IPR004680">
    <property type="entry name" value="Cit_transptr-like_dom"/>
</dbReference>
<evidence type="ECO:0000256" key="1">
    <source>
        <dbReference type="ARBA" id="ARBA00004651"/>
    </source>
</evidence>
<dbReference type="PATRIC" id="fig|520767.4.peg.1325"/>
<evidence type="ECO:0000256" key="8">
    <source>
        <dbReference type="SAM" id="Phobius"/>
    </source>
</evidence>
<gene>
    <name evidence="10" type="ORF">ATZ99_12210</name>
</gene>
<dbReference type="OrthoDB" id="9765532at2"/>
<evidence type="ECO:0000256" key="4">
    <source>
        <dbReference type="ARBA" id="ARBA00022475"/>
    </source>
</evidence>
<keyword evidence="11" id="KW-1185">Reference proteome</keyword>
<dbReference type="GO" id="GO:0005886">
    <property type="term" value="C:plasma membrane"/>
    <property type="evidence" value="ECO:0007669"/>
    <property type="project" value="UniProtKB-SubCell"/>
</dbReference>
<keyword evidence="5 8" id="KW-0812">Transmembrane</keyword>
<evidence type="ECO:0000313" key="10">
    <source>
        <dbReference type="EMBL" id="KYO66339.1"/>
    </source>
</evidence>
<feature type="transmembrane region" description="Helical" evidence="8">
    <location>
        <begin position="279"/>
        <end position="306"/>
    </location>
</feature>
<accession>A0A162MJ47</accession>
<proteinExistence type="inferred from homology"/>
<keyword evidence="4" id="KW-1003">Cell membrane</keyword>
<feature type="transmembrane region" description="Helical" evidence="8">
    <location>
        <begin position="6"/>
        <end position="21"/>
    </location>
</feature>
<feature type="transmembrane region" description="Helical" evidence="8">
    <location>
        <begin position="368"/>
        <end position="387"/>
    </location>
</feature>
<dbReference type="RefSeq" id="WP_068748356.1">
    <property type="nucleotide sequence ID" value="NZ_LOHZ01000028.1"/>
</dbReference>
<feature type="transmembrane region" description="Helical" evidence="8">
    <location>
        <begin position="28"/>
        <end position="45"/>
    </location>
</feature>
<dbReference type="EMBL" id="LOHZ01000028">
    <property type="protein sequence ID" value="KYO66339.1"/>
    <property type="molecule type" value="Genomic_DNA"/>
</dbReference>
<dbReference type="PANTHER" id="PTHR43568:SF1">
    <property type="entry name" value="P PROTEIN"/>
    <property type="match status" value="1"/>
</dbReference>
<dbReference type="Pfam" id="PF03600">
    <property type="entry name" value="CitMHS"/>
    <property type="match status" value="1"/>
</dbReference>
<evidence type="ECO:0000256" key="6">
    <source>
        <dbReference type="ARBA" id="ARBA00022989"/>
    </source>
</evidence>
<protein>
    <submittedName>
        <fullName evidence="10">Putative transporter</fullName>
    </submittedName>
</protein>
<evidence type="ECO:0000256" key="3">
    <source>
        <dbReference type="ARBA" id="ARBA00022448"/>
    </source>
</evidence>
<dbReference type="Proteomes" id="UP000075737">
    <property type="component" value="Unassembled WGS sequence"/>
</dbReference>
<sequence length="424" mass="46074">MNFIQVISVAVFIITFIFIISEKLNRTVAAMLGAMFLMIIRLIDQTTATKFIDYTTIGVLVGMMIVISIIKRTGLFQYLAIKSAKMAKGDPLKIIVMFGIMTGVISAFLDNVTTVLLMIPVTIVIAKMLKLNPVPFIMSEVLSSNIGGTATLIGDPPNIMIGSEAGLGFLDFIANLTPVVLIILLVTVFILRYIYKNELKVDENLRMQIMKLDENNAIVDRTLLVKSLAVLALIIAGFFLHEHLGYESSTIALGGATLLLLISGLQIDELLVEVEWTTIFFFISLFIIVGTLNEVGVISILANYVVNLTKGNLVLTGIVILWASAILSAFLDNIPFVATMIPLIKGLGAITGINITPLWWVLSLGACLGGNGTLVGASANVVTAGVMEKEGYKITFKDFTKLGFPLMLISIVISTVYLLIFELK</sequence>
<evidence type="ECO:0000313" key="11">
    <source>
        <dbReference type="Proteomes" id="UP000075737"/>
    </source>
</evidence>
<organism evidence="10 11">
    <name type="scientific">Thermovenabulum gondwanense</name>
    <dbReference type="NCBI Taxonomy" id="520767"/>
    <lineage>
        <taxon>Bacteria</taxon>
        <taxon>Bacillati</taxon>
        <taxon>Bacillota</taxon>
        <taxon>Clostridia</taxon>
        <taxon>Thermosediminibacterales</taxon>
        <taxon>Thermosediminibacteraceae</taxon>
        <taxon>Thermovenabulum</taxon>
    </lineage>
</organism>
<evidence type="ECO:0000256" key="2">
    <source>
        <dbReference type="ARBA" id="ARBA00009843"/>
    </source>
</evidence>
<dbReference type="PANTHER" id="PTHR43568">
    <property type="entry name" value="P PROTEIN"/>
    <property type="match status" value="1"/>
</dbReference>